<organism evidence="1 2">
    <name type="scientific">Solanum tuberosum</name>
    <name type="common">Potato</name>
    <dbReference type="NCBI Taxonomy" id="4113"/>
    <lineage>
        <taxon>Eukaryota</taxon>
        <taxon>Viridiplantae</taxon>
        <taxon>Streptophyta</taxon>
        <taxon>Embryophyta</taxon>
        <taxon>Tracheophyta</taxon>
        <taxon>Spermatophyta</taxon>
        <taxon>Magnoliopsida</taxon>
        <taxon>eudicotyledons</taxon>
        <taxon>Gunneridae</taxon>
        <taxon>Pentapetalae</taxon>
        <taxon>asterids</taxon>
        <taxon>lamiids</taxon>
        <taxon>Solanales</taxon>
        <taxon>Solanaceae</taxon>
        <taxon>Solanoideae</taxon>
        <taxon>Solaneae</taxon>
        <taxon>Solanum</taxon>
    </lineage>
</organism>
<keyword evidence="2" id="KW-1185">Reference proteome</keyword>
<accession>M0ZUN3</accession>
<protein>
    <submittedName>
        <fullName evidence="1">ACI112</fullName>
    </submittedName>
</protein>
<dbReference type="HOGENOM" id="CLU_2311091_0_0_1"/>
<evidence type="ECO:0000313" key="2">
    <source>
        <dbReference type="Proteomes" id="UP000011115"/>
    </source>
</evidence>
<proteinExistence type="predicted"/>
<dbReference type="Proteomes" id="UP000011115">
    <property type="component" value="Unassembled WGS sequence"/>
</dbReference>
<dbReference type="ExpressionAtlas" id="M0ZUN3">
    <property type="expression patterns" value="baseline and differential"/>
</dbReference>
<dbReference type="OrthoDB" id="1939712at2759"/>
<reference evidence="2" key="1">
    <citation type="journal article" date="2011" name="Nature">
        <title>Genome sequence and analysis of the tuber crop potato.</title>
        <authorList>
            <consortium name="The Potato Genome Sequencing Consortium"/>
        </authorList>
    </citation>
    <scope>NUCLEOTIDE SEQUENCE [LARGE SCALE GENOMIC DNA]</scope>
    <source>
        <strain evidence="2">cv. DM1-3 516 R44</strain>
    </source>
</reference>
<sequence>MKILSSLDGGEYWYSCINVHYFLILEKNIRFNEEETTESRTNVIDRTVANFLFSNVEFGASEGSSLDFTEATNIRQHSGGGMLWNISAGSSGCDAPTFSG</sequence>
<dbReference type="AlphaFoldDB" id="M0ZUN3"/>
<dbReference type="Gramene" id="PGSC0003DMT400008500">
    <property type="protein sequence ID" value="PGSC0003DMT400008500"/>
    <property type="gene ID" value="PGSC0003DMG402003286"/>
</dbReference>
<reference evidence="1" key="2">
    <citation type="submission" date="2015-06" db="UniProtKB">
        <authorList>
            <consortium name="EnsemblPlants"/>
        </authorList>
    </citation>
    <scope>IDENTIFICATION</scope>
    <source>
        <strain evidence="1">DM1-3 516 R44</strain>
    </source>
</reference>
<evidence type="ECO:0000313" key="1">
    <source>
        <dbReference type="EnsemblPlants" id="PGSC0003DMT400008500"/>
    </source>
</evidence>
<gene>
    <name evidence="1" type="primary">LOC102590196</name>
</gene>
<dbReference type="EnsemblPlants" id="PGSC0003DMT400008500">
    <property type="protein sequence ID" value="PGSC0003DMT400008500"/>
    <property type="gene ID" value="PGSC0003DMG402003286"/>
</dbReference>
<name>M0ZUN3_SOLTU</name>